<sequence>MRGGAGVLATGLLAIALSGCGYLFGDDGYFQDRSQAYREAVELAVIDVPADMDSTALEELYAIPPVQSDLLLAGEFEVPRPDPLAAGSAEQLVRIQKLGDDSWALIGVAPGQLWPQVRSFLSAAGVQVARADARQGIIDTDWLQLQDASGESRFRFRIERGVQRGSSELHVLQKSRLGEDDEWPAVSDDRAQEADMLRGVAQYLANSAETAPVSMMADQAISAGGRVSLEEADDGETYIALGLPFNRAWASLALAVEDAYFEITDRDRSAGRYYLRFLGPDKDDEGGWFDWLTGGKERDPLADRRFLLTVDAVNGDGVEIRLAQDDDGDPLEKRQHQSLLAKIQSNID</sequence>
<keyword evidence="2" id="KW-1185">Reference proteome</keyword>
<dbReference type="PROSITE" id="PS51257">
    <property type="entry name" value="PROKAR_LIPOPROTEIN"/>
    <property type="match status" value="1"/>
</dbReference>
<dbReference type="Pfam" id="PF06804">
    <property type="entry name" value="Lipoprotein_18"/>
    <property type="match status" value="1"/>
</dbReference>
<dbReference type="RefSeq" id="WP_035516690.1">
    <property type="nucleotide sequence ID" value="NZ_KN234768.1"/>
</dbReference>
<name>A0A095VVB1_9GAMM</name>
<dbReference type="HOGENOM" id="CLU_060317_0_0_6"/>
<dbReference type="STRING" id="1265313.HRUBRA_00122"/>
<dbReference type="Proteomes" id="UP000029640">
    <property type="component" value="Unassembled WGS sequence"/>
</dbReference>
<dbReference type="Gene3D" id="3.30.310.170">
    <property type="entry name" value="Outer membrane protein assembly factor BamC"/>
    <property type="match status" value="1"/>
</dbReference>
<reference evidence="1 2" key="1">
    <citation type="journal article" date="2014" name="Genome Announc.">
        <title>Genome Sequence of Gammaproteobacterial Pseudohaliea rubra Type Strain DSM 19751, Isolated from Coastal Seawater of the Mediterranean Sea.</title>
        <authorList>
            <person name="Spring S."/>
            <person name="Fiebig A."/>
            <person name="Riedel T."/>
            <person name="Goker M."/>
            <person name="Klenk H.P."/>
        </authorList>
    </citation>
    <scope>NUCLEOTIDE SEQUENCE [LARGE SCALE GENOMIC DNA]</scope>
    <source>
        <strain evidence="1 2">DSM 19751</strain>
    </source>
</reference>
<dbReference type="Gene3D" id="3.30.530.50">
    <property type="match status" value="1"/>
</dbReference>
<comment type="caution">
    <text evidence="1">The sequence shown here is derived from an EMBL/GenBank/DDBJ whole genome shotgun (WGS) entry which is preliminary data.</text>
</comment>
<dbReference type="eggNOG" id="COG3317">
    <property type="taxonomic scope" value="Bacteria"/>
</dbReference>
<evidence type="ECO:0008006" key="3">
    <source>
        <dbReference type="Google" id="ProtNLM"/>
    </source>
</evidence>
<dbReference type="InterPro" id="IPR042268">
    <property type="entry name" value="BamC_C"/>
</dbReference>
<dbReference type="OrthoDB" id="9772575at2"/>
<gene>
    <name evidence="1" type="ORF">HRUBRA_00122</name>
</gene>
<accession>A0A095VVB1</accession>
<evidence type="ECO:0000313" key="2">
    <source>
        <dbReference type="Proteomes" id="UP000029640"/>
    </source>
</evidence>
<dbReference type="InterPro" id="IPR010653">
    <property type="entry name" value="NlpB/DapX"/>
</dbReference>
<dbReference type="AlphaFoldDB" id="A0A095VVB1"/>
<protein>
    <recommendedName>
        <fullName evidence="3">Outer membrane protein assembly factor BamC</fullName>
    </recommendedName>
</protein>
<dbReference type="EMBL" id="AUVB01000003">
    <property type="protein sequence ID" value="KGE05300.1"/>
    <property type="molecule type" value="Genomic_DNA"/>
</dbReference>
<organism evidence="1 2">
    <name type="scientific">Pseudohaliea rubra DSM 19751</name>
    <dbReference type="NCBI Taxonomy" id="1265313"/>
    <lineage>
        <taxon>Bacteria</taxon>
        <taxon>Pseudomonadati</taxon>
        <taxon>Pseudomonadota</taxon>
        <taxon>Gammaproteobacteria</taxon>
        <taxon>Cellvibrionales</taxon>
        <taxon>Halieaceae</taxon>
        <taxon>Pseudohaliea</taxon>
    </lineage>
</organism>
<evidence type="ECO:0000313" key="1">
    <source>
        <dbReference type="EMBL" id="KGE05300.1"/>
    </source>
</evidence>
<proteinExistence type="predicted"/>